<reference evidence="1 2" key="1">
    <citation type="submission" date="2024-05" db="EMBL/GenBank/DDBJ databases">
        <title>Genome sequencing and assembly of Indian major carp, Cirrhinus mrigala (Hamilton, 1822).</title>
        <authorList>
            <person name="Mohindra V."/>
            <person name="Chowdhury L.M."/>
            <person name="Lal K."/>
            <person name="Jena J.K."/>
        </authorList>
    </citation>
    <scope>NUCLEOTIDE SEQUENCE [LARGE SCALE GENOMIC DNA]</scope>
    <source>
        <strain evidence="1">CM1030</strain>
        <tissue evidence="1">Blood</tissue>
    </source>
</reference>
<organism evidence="1 2">
    <name type="scientific">Cirrhinus mrigala</name>
    <name type="common">Mrigala</name>
    <dbReference type="NCBI Taxonomy" id="683832"/>
    <lineage>
        <taxon>Eukaryota</taxon>
        <taxon>Metazoa</taxon>
        <taxon>Chordata</taxon>
        <taxon>Craniata</taxon>
        <taxon>Vertebrata</taxon>
        <taxon>Euteleostomi</taxon>
        <taxon>Actinopterygii</taxon>
        <taxon>Neopterygii</taxon>
        <taxon>Teleostei</taxon>
        <taxon>Ostariophysi</taxon>
        <taxon>Cypriniformes</taxon>
        <taxon>Cyprinidae</taxon>
        <taxon>Labeoninae</taxon>
        <taxon>Labeonini</taxon>
        <taxon>Cirrhinus</taxon>
    </lineage>
</organism>
<keyword evidence="2" id="KW-1185">Reference proteome</keyword>
<proteinExistence type="predicted"/>
<gene>
    <name evidence="1" type="ORF">M9458_010704</name>
</gene>
<evidence type="ECO:0000313" key="2">
    <source>
        <dbReference type="Proteomes" id="UP001529510"/>
    </source>
</evidence>
<sequence>QARMDGSDVLWSVPRDLPTLVHPPFIEKGLKLGVGGQYLSECVAHQRGYKIHNNNRTLEIRIPFGAEGGFIK</sequence>
<dbReference type="Proteomes" id="UP001529510">
    <property type="component" value="Unassembled WGS sequence"/>
</dbReference>
<dbReference type="PANTHER" id="PTHR47130">
    <property type="entry name" value="SI:DKEY-19B23.11-RELATED"/>
    <property type="match status" value="1"/>
</dbReference>
<dbReference type="AlphaFoldDB" id="A0ABD0R3A0"/>
<dbReference type="PANTHER" id="PTHR47130:SF1">
    <property type="entry name" value="ZP DOMAIN-CONTAINING PROTEIN"/>
    <property type="match status" value="1"/>
</dbReference>
<evidence type="ECO:0000313" key="1">
    <source>
        <dbReference type="EMBL" id="KAL0192408.1"/>
    </source>
</evidence>
<feature type="non-terminal residue" evidence="1">
    <location>
        <position position="1"/>
    </location>
</feature>
<accession>A0ABD0R3A0</accession>
<feature type="non-terminal residue" evidence="1">
    <location>
        <position position="72"/>
    </location>
</feature>
<name>A0ABD0R3A0_CIRMR</name>
<dbReference type="EMBL" id="JAMKFB020000005">
    <property type="protein sequence ID" value="KAL0192408.1"/>
    <property type="molecule type" value="Genomic_DNA"/>
</dbReference>
<protein>
    <submittedName>
        <fullName evidence="1">Uncharacterized protein</fullName>
    </submittedName>
</protein>
<comment type="caution">
    <text evidence="1">The sequence shown here is derived from an EMBL/GenBank/DDBJ whole genome shotgun (WGS) entry which is preliminary data.</text>
</comment>